<organism evidence="2 3">
    <name type="scientific">Petrolisthes manimaculis</name>
    <dbReference type="NCBI Taxonomy" id="1843537"/>
    <lineage>
        <taxon>Eukaryota</taxon>
        <taxon>Metazoa</taxon>
        <taxon>Ecdysozoa</taxon>
        <taxon>Arthropoda</taxon>
        <taxon>Crustacea</taxon>
        <taxon>Multicrustacea</taxon>
        <taxon>Malacostraca</taxon>
        <taxon>Eumalacostraca</taxon>
        <taxon>Eucarida</taxon>
        <taxon>Decapoda</taxon>
        <taxon>Pleocyemata</taxon>
        <taxon>Anomura</taxon>
        <taxon>Galatheoidea</taxon>
        <taxon>Porcellanidae</taxon>
        <taxon>Petrolisthes</taxon>
    </lineage>
</organism>
<dbReference type="Proteomes" id="UP001292094">
    <property type="component" value="Unassembled WGS sequence"/>
</dbReference>
<feature type="region of interest" description="Disordered" evidence="1">
    <location>
        <begin position="72"/>
        <end position="92"/>
    </location>
</feature>
<evidence type="ECO:0000313" key="3">
    <source>
        <dbReference type="Proteomes" id="UP001292094"/>
    </source>
</evidence>
<reference evidence="2" key="1">
    <citation type="submission" date="2023-11" db="EMBL/GenBank/DDBJ databases">
        <title>Genome assemblies of two species of porcelain crab, Petrolisthes cinctipes and Petrolisthes manimaculis (Anomura: Porcellanidae).</title>
        <authorList>
            <person name="Angst P."/>
        </authorList>
    </citation>
    <scope>NUCLEOTIDE SEQUENCE</scope>
    <source>
        <strain evidence="2">PB745_02</strain>
        <tissue evidence="2">Gill</tissue>
    </source>
</reference>
<accession>A0AAE1PHG8</accession>
<evidence type="ECO:0000256" key="1">
    <source>
        <dbReference type="SAM" id="MobiDB-lite"/>
    </source>
</evidence>
<dbReference type="AlphaFoldDB" id="A0AAE1PHG8"/>
<name>A0AAE1PHG8_9EUCA</name>
<sequence length="236" mass="25564">MVQCLTNGEEVLEDIQDNVPLLEVITTPPAPQGSPYPSPPNLFPMQTPPNTGIGRGQGQRYIPATYSLPTPPAWGSATHTPRPPVPPTGPGAATTGMSPATFEAWATSVEDYGFICNWAPPLSASYVRLLCSGEVQQRIDSRIDKLDFRKLEKQAAINIVRSVVIGPRCKVGAWSGLFTYSQEPGDSVGTYISKCRAMAGECNFCCPKCNESLLEYVLIRKAVMGLSNRGMKVEML</sequence>
<protein>
    <submittedName>
        <fullName evidence="2">Uncharacterized protein</fullName>
    </submittedName>
</protein>
<dbReference type="EMBL" id="JAWZYT010002011">
    <property type="protein sequence ID" value="KAK4307379.1"/>
    <property type="molecule type" value="Genomic_DNA"/>
</dbReference>
<evidence type="ECO:0000313" key="2">
    <source>
        <dbReference type="EMBL" id="KAK4307379.1"/>
    </source>
</evidence>
<keyword evidence="3" id="KW-1185">Reference proteome</keyword>
<comment type="caution">
    <text evidence="2">The sequence shown here is derived from an EMBL/GenBank/DDBJ whole genome shotgun (WGS) entry which is preliminary data.</text>
</comment>
<gene>
    <name evidence="2" type="ORF">Pmani_020898</name>
</gene>
<proteinExistence type="predicted"/>